<feature type="domain" description="Metallo-beta-lactamase" evidence="5">
    <location>
        <begin position="12"/>
        <end position="193"/>
    </location>
</feature>
<dbReference type="InterPro" id="IPR001279">
    <property type="entry name" value="Metallo-B-lactamas"/>
</dbReference>
<dbReference type="InterPro" id="IPR051453">
    <property type="entry name" value="MBL_Glyoxalase_II"/>
</dbReference>
<keyword evidence="2" id="KW-0479">Metal-binding</keyword>
<protein>
    <submittedName>
        <fullName evidence="6">Glyoxylase-like metal-dependent hydrolase (Beta-lactamase superfamily II)</fullName>
    </submittedName>
</protein>
<dbReference type="PANTHER" id="PTHR46233:SF3">
    <property type="entry name" value="HYDROXYACYLGLUTATHIONE HYDROLASE GLOC"/>
    <property type="match status" value="1"/>
</dbReference>
<dbReference type="CDD" id="cd06262">
    <property type="entry name" value="metallo-hydrolase-like_MBL-fold"/>
    <property type="match status" value="1"/>
</dbReference>
<evidence type="ECO:0000313" key="7">
    <source>
        <dbReference type="Proteomes" id="UP000277108"/>
    </source>
</evidence>
<dbReference type="SUPFAM" id="SSF56281">
    <property type="entry name" value="Metallo-hydrolase/oxidoreductase"/>
    <property type="match status" value="1"/>
</dbReference>
<dbReference type="GO" id="GO:0046872">
    <property type="term" value="F:metal ion binding"/>
    <property type="evidence" value="ECO:0007669"/>
    <property type="project" value="UniProtKB-KW"/>
</dbReference>
<sequence length="212" mass="23630">MIIKYKALGPVETNCYVIKNPENNDALIIDPSANAESIIQLVDELDAKPVAVLLTHAHFDHIAALEDIMKHYQIEVYSHPIEHSWLKDSSKNGSNKYISFGLPEISFQSVNPIQLTEGTHNIKGFNIDVRHTPGHSPGSLTFVFEKFAVVGDTLFKEGIGRTDLYQGEENTLIKSIHEQLLTLDEEMIIYPGHGAKTTIGQELDTNPFLSGY</sequence>
<proteinExistence type="predicted"/>
<dbReference type="Proteomes" id="UP000277108">
    <property type="component" value="Unassembled WGS sequence"/>
</dbReference>
<organism evidence="6 7">
    <name type="scientific">Abyssicoccus albus</name>
    <dbReference type="NCBI Taxonomy" id="1817405"/>
    <lineage>
        <taxon>Bacteria</taxon>
        <taxon>Bacillati</taxon>
        <taxon>Bacillota</taxon>
        <taxon>Bacilli</taxon>
        <taxon>Bacillales</taxon>
        <taxon>Abyssicoccaceae</taxon>
    </lineage>
</organism>
<dbReference type="EMBL" id="RKRK01000002">
    <property type="protein sequence ID" value="RPF58098.1"/>
    <property type="molecule type" value="Genomic_DNA"/>
</dbReference>
<dbReference type="AlphaFoldDB" id="A0A3N5C6W2"/>
<dbReference type="RefSeq" id="WP_123807572.1">
    <property type="nucleotide sequence ID" value="NZ_RKRK01000002.1"/>
</dbReference>
<evidence type="ECO:0000256" key="3">
    <source>
        <dbReference type="ARBA" id="ARBA00022801"/>
    </source>
</evidence>
<name>A0A3N5C6W2_9BACL</name>
<dbReference type="Pfam" id="PF00753">
    <property type="entry name" value="Lactamase_B"/>
    <property type="match status" value="1"/>
</dbReference>
<dbReference type="InterPro" id="IPR036866">
    <property type="entry name" value="RibonucZ/Hydroxyglut_hydro"/>
</dbReference>
<dbReference type="SMART" id="SM00849">
    <property type="entry name" value="Lactamase_B"/>
    <property type="match status" value="1"/>
</dbReference>
<comment type="caution">
    <text evidence="6">The sequence shown here is derived from an EMBL/GenBank/DDBJ whole genome shotgun (WGS) entry which is preliminary data.</text>
</comment>
<dbReference type="Gene3D" id="3.60.15.10">
    <property type="entry name" value="Ribonuclease Z/Hydroxyacylglutathione hydrolase-like"/>
    <property type="match status" value="1"/>
</dbReference>
<keyword evidence="7" id="KW-1185">Reference proteome</keyword>
<accession>A0A3N5C6W2</accession>
<dbReference type="GO" id="GO:0016787">
    <property type="term" value="F:hydrolase activity"/>
    <property type="evidence" value="ECO:0007669"/>
    <property type="project" value="UniProtKB-KW"/>
</dbReference>
<reference evidence="6 7" key="1">
    <citation type="submission" date="2018-11" db="EMBL/GenBank/DDBJ databases">
        <title>Genomic Encyclopedia of Type Strains, Phase IV (KMG-IV): sequencing the most valuable type-strain genomes for metagenomic binning, comparative biology and taxonomic classification.</title>
        <authorList>
            <person name="Goeker M."/>
        </authorList>
    </citation>
    <scope>NUCLEOTIDE SEQUENCE [LARGE SCALE GENOMIC DNA]</scope>
    <source>
        <strain evidence="6 7">DSM 29158</strain>
    </source>
</reference>
<evidence type="ECO:0000256" key="1">
    <source>
        <dbReference type="ARBA" id="ARBA00001947"/>
    </source>
</evidence>
<dbReference type="OrthoDB" id="9802248at2"/>
<evidence type="ECO:0000256" key="2">
    <source>
        <dbReference type="ARBA" id="ARBA00022723"/>
    </source>
</evidence>
<keyword evidence="4" id="KW-0862">Zinc</keyword>
<evidence type="ECO:0000259" key="5">
    <source>
        <dbReference type="SMART" id="SM00849"/>
    </source>
</evidence>
<gene>
    <name evidence="6" type="ORF">EDD62_0736</name>
</gene>
<dbReference type="PANTHER" id="PTHR46233">
    <property type="entry name" value="HYDROXYACYLGLUTATHIONE HYDROLASE GLOC"/>
    <property type="match status" value="1"/>
</dbReference>
<comment type="cofactor">
    <cofactor evidence="1">
        <name>Zn(2+)</name>
        <dbReference type="ChEBI" id="CHEBI:29105"/>
    </cofactor>
</comment>
<keyword evidence="3 6" id="KW-0378">Hydrolase</keyword>
<evidence type="ECO:0000313" key="6">
    <source>
        <dbReference type="EMBL" id="RPF58098.1"/>
    </source>
</evidence>
<evidence type="ECO:0000256" key="4">
    <source>
        <dbReference type="ARBA" id="ARBA00022833"/>
    </source>
</evidence>